<dbReference type="GO" id="GO:0000981">
    <property type="term" value="F:DNA-binding transcription factor activity, RNA polymerase II-specific"/>
    <property type="evidence" value="ECO:0007669"/>
    <property type="project" value="TreeGrafter"/>
</dbReference>
<sequence>MNNRKEDMEISSHYRQLLRELNEQRQHGILCDACVIVDGKIFKAHKNVLLGSSRYFKTLYCQVKKGAEPHLQTTVTHLDIVTCDRLQSHTGLHVLCAPRPHQ</sequence>
<dbReference type="InterPro" id="IPR050457">
    <property type="entry name" value="ZnFinger_BTB_dom_contain"/>
</dbReference>
<keyword evidence="3" id="KW-1185">Reference proteome</keyword>
<dbReference type="Gene3D" id="3.30.710.10">
    <property type="entry name" value="Potassium Channel Kv1.1, Chain A"/>
    <property type="match status" value="1"/>
</dbReference>
<feature type="domain" description="BTB" evidence="1">
    <location>
        <begin position="31"/>
        <end position="60"/>
    </location>
</feature>
<organism evidence="2 3">
    <name type="scientific">Eleginops maclovinus</name>
    <name type="common">Patagonian blennie</name>
    <name type="synonym">Eleginus maclovinus</name>
    <dbReference type="NCBI Taxonomy" id="56733"/>
    <lineage>
        <taxon>Eukaryota</taxon>
        <taxon>Metazoa</taxon>
        <taxon>Chordata</taxon>
        <taxon>Craniata</taxon>
        <taxon>Vertebrata</taxon>
        <taxon>Euteleostomi</taxon>
        <taxon>Actinopterygii</taxon>
        <taxon>Neopterygii</taxon>
        <taxon>Teleostei</taxon>
        <taxon>Neoteleostei</taxon>
        <taxon>Acanthomorphata</taxon>
        <taxon>Eupercaria</taxon>
        <taxon>Perciformes</taxon>
        <taxon>Notothenioidei</taxon>
        <taxon>Eleginopidae</taxon>
        <taxon>Eleginops</taxon>
    </lineage>
</organism>
<dbReference type="SUPFAM" id="SSF54695">
    <property type="entry name" value="POZ domain"/>
    <property type="match status" value="1"/>
</dbReference>
<accession>A0AAN7XG69</accession>
<reference evidence="2 3" key="1">
    <citation type="journal article" date="2023" name="Genes (Basel)">
        <title>Chromosome-Level Genome Assembly and Circadian Gene Repertoire of the Patagonia Blennie Eleginops maclovinus-The Closest Ancestral Proxy of Antarctic Cryonotothenioids.</title>
        <authorList>
            <person name="Cheng C.C."/>
            <person name="Rivera-Colon A.G."/>
            <person name="Minhas B.F."/>
            <person name="Wilson L."/>
            <person name="Rayamajhi N."/>
            <person name="Vargas-Chacoff L."/>
            <person name="Catchen J.M."/>
        </authorList>
    </citation>
    <scope>NUCLEOTIDE SEQUENCE [LARGE SCALE GENOMIC DNA]</scope>
    <source>
        <strain evidence="2">JMC-PN-2008</strain>
    </source>
</reference>
<gene>
    <name evidence="2" type="ORF">PBY51_000726</name>
</gene>
<dbReference type="EMBL" id="JAUZQC010000011">
    <property type="protein sequence ID" value="KAK5863716.1"/>
    <property type="molecule type" value="Genomic_DNA"/>
</dbReference>
<dbReference type="AlphaFoldDB" id="A0AAN7XG69"/>
<dbReference type="PROSITE" id="PS50097">
    <property type="entry name" value="BTB"/>
    <property type="match status" value="1"/>
</dbReference>
<comment type="caution">
    <text evidence="2">The sequence shown here is derived from an EMBL/GenBank/DDBJ whole genome shotgun (WGS) entry which is preliminary data.</text>
</comment>
<dbReference type="Proteomes" id="UP001346869">
    <property type="component" value="Unassembled WGS sequence"/>
</dbReference>
<protein>
    <recommendedName>
        <fullName evidence="1">BTB domain-containing protein</fullName>
    </recommendedName>
</protein>
<dbReference type="Pfam" id="PF00651">
    <property type="entry name" value="BTB"/>
    <property type="match status" value="1"/>
</dbReference>
<reference evidence="2 3" key="2">
    <citation type="journal article" date="2023" name="Mol. Biol. Evol.">
        <title>Genomics of Secondarily Temperate Adaptation in the Only Non-Antarctic Icefish.</title>
        <authorList>
            <person name="Rivera-Colon A.G."/>
            <person name="Rayamajhi N."/>
            <person name="Minhas B.F."/>
            <person name="Madrigal G."/>
            <person name="Bilyk K.T."/>
            <person name="Yoon V."/>
            <person name="Hune M."/>
            <person name="Gregory S."/>
            <person name="Cheng C.H.C."/>
            <person name="Catchen J.M."/>
        </authorList>
    </citation>
    <scope>NUCLEOTIDE SEQUENCE [LARGE SCALE GENOMIC DNA]</scope>
    <source>
        <strain evidence="2">JMC-PN-2008</strain>
    </source>
</reference>
<dbReference type="PANTHER" id="PTHR46105">
    <property type="entry name" value="AGAP004733-PA"/>
    <property type="match status" value="1"/>
</dbReference>
<evidence type="ECO:0000313" key="3">
    <source>
        <dbReference type="Proteomes" id="UP001346869"/>
    </source>
</evidence>
<evidence type="ECO:0000313" key="2">
    <source>
        <dbReference type="EMBL" id="KAK5863716.1"/>
    </source>
</evidence>
<dbReference type="InterPro" id="IPR000210">
    <property type="entry name" value="BTB/POZ_dom"/>
</dbReference>
<dbReference type="GO" id="GO:0000978">
    <property type="term" value="F:RNA polymerase II cis-regulatory region sequence-specific DNA binding"/>
    <property type="evidence" value="ECO:0007669"/>
    <property type="project" value="TreeGrafter"/>
</dbReference>
<proteinExistence type="predicted"/>
<evidence type="ECO:0000259" key="1">
    <source>
        <dbReference type="PROSITE" id="PS50097"/>
    </source>
</evidence>
<name>A0AAN7XG69_ELEMC</name>
<dbReference type="PANTHER" id="PTHR46105:SF21">
    <property type="entry name" value="ZINC FINGER AND BTB DOMAIN CONTAINING 46"/>
    <property type="match status" value="1"/>
</dbReference>
<dbReference type="InterPro" id="IPR011333">
    <property type="entry name" value="SKP1/BTB/POZ_sf"/>
</dbReference>